<feature type="transmembrane region" description="Helical" evidence="1">
    <location>
        <begin position="20"/>
        <end position="41"/>
    </location>
</feature>
<keyword evidence="1" id="KW-0472">Membrane</keyword>
<name>A0A5C7J2Z0_9BACT</name>
<dbReference type="Pfam" id="PF05987">
    <property type="entry name" value="DUF898"/>
    <property type="match status" value="1"/>
</dbReference>
<dbReference type="AlphaFoldDB" id="A0A5C7J2Z0"/>
<proteinExistence type="predicted"/>
<reference evidence="2 3" key="1">
    <citation type="submission" date="2018-09" db="EMBL/GenBank/DDBJ databases">
        <title>Metagenome Assembled Genomes from an Advanced Water Purification Facility.</title>
        <authorList>
            <person name="Stamps B.W."/>
            <person name="Spear J.R."/>
        </authorList>
    </citation>
    <scope>NUCLEOTIDE SEQUENCE [LARGE SCALE GENOMIC DNA]</scope>
    <source>
        <strain evidence="2">Bin_63_2</strain>
    </source>
</reference>
<keyword evidence="1" id="KW-0812">Transmembrane</keyword>
<gene>
    <name evidence="2" type="ORF">E6Q11_06310</name>
</gene>
<evidence type="ECO:0000313" key="3">
    <source>
        <dbReference type="Proteomes" id="UP000321026"/>
    </source>
</evidence>
<dbReference type="Proteomes" id="UP000321026">
    <property type="component" value="Unassembled WGS sequence"/>
</dbReference>
<organism evidence="2 3">
    <name type="scientific">Candidatus Dojkabacteria bacterium</name>
    <dbReference type="NCBI Taxonomy" id="2099670"/>
    <lineage>
        <taxon>Bacteria</taxon>
        <taxon>Candidatus Dojkabacteria</taxon>
    </lineage>
</organism>
<sequence>MGKSKNFVFDGGAGTYLGTSILAFLITVLTLGIAYPFALVLRQRWKAKHTIVKGFRLKFTGTGIGLFGNWIKWFLLCVITLGVYGFWVVPRLNRWIVEHTDFAEKVDQ</sequence>
<accession>A0A5C7J2Z0</accession>
<protein>
    <submittedName>
        <fullName evidence="2">DUF898 family protein</fullName>
    </submittedName>
</protein>
<evidence type="ECO:0000256" key="1">
    <source>
        <dbReference type="SAM" id="Phobius"/>
    </source>
</evidence>
<comment type="caution">
    <text evidence="2">The sequence shown here is derived from an EMBL/GenBank/DDBJ whole genome shotgun (WGS) entry which is preliminary data.</text>
</comment>
<dbReference type="EMBL" id="SSDS01000098">
    <property type="protein sequence ID" value="TXG75863.1"/>
    <property type="molecule type" value="Genomic_DNA"/>
</dbReference>
<dbReference type="InterPro" id="IPR010295">
    <property type="entry name" value="DUF898"/>
</dbReference>
<evidence type="ECO:0000313" key="2">
    <source>
        <dbReference type="EMBL" id="TXG75863.1"/>
    </source>
</evidence>
<feature type="transmembrane region" description="Helical" evidence="1">
    <location>
        <begin position="62"/>
        <end position="87"/>
    </location>
</feature>
<keyword evidence="1" id="KW-1133">Transmembrane helix</keyword>